<evidence type="ECO:0000256" key="2">
    <source>
        <dbReference type="ARBA" id="ARBA00022723"/>
    </source>
</evidence>
<dbReference type="Proteomes" id="UP000179243">
    <property type="component" value="Unassembled WGS sequence"/>
</dbReference>
<name>A0A1F7FA04_UNCRA</name>
<comment type="caution">
    <text evidence="6">The sequence shown here is derived from an EMBL/GenBank/DDBJ whole genome shotgun (WGS) entry which is preliminary data.</text>
</comment>
<evidence type="ECO:0000313" key="6">
    <source>
        <dbReference type="EMBL" id="OGK03514.1"/>
    </source>
</evidence>
<evidence type="ECO:0000256" key="1">
    <source>
        <dbReference type="ARBA" id="ARBA00001947"/>
    </source>
</evidence>
<gene>
    <name evidence="6" type="ORF">A2519_09780</name>
</gene>
<reference evidence="6 7" key="1">
    <citation type="journal article" date="2016" name="Nat. Commun.">
        <title>Thousands of microbial genomes shed light on interconnected biogeochemical processes in an aquifer system.</title>
        <authorList>
            <person name="Anantharaman K."/>
            <person name="Brown C.T."/>
            <person name="Hug L.A."/>
            <person name="Sharon I."/>
            <person name="Castelle C.J."/>
            <person name="Probst A.J."/>
            <person name="Thomas B.C."/>
            <person name="Singh A."/>
            <person name="Wilkins M.J."/>
            <person name="Karaoz U."/>
            <person name="Brodie E.L."/>
            <person name="Williams K.H."/>
            <person name="Hubbard S.S."/>
            <person name="Banfield J.F."/>
        </authorList>
    </citation>
    <scope>NUCLEOTIDE SEQUENCE [LARGE SCALE GENOMIC DNA]</scope>
</reference>
<sequence>MKWESLTAPDFEKAVQETGVCLLPLGILERHGNHLPLGTDLINVMGHCERAAEIEPAVVFPHFYFGQIYEAKCHPGTVTLPPVFLVDLILKVIDEIGRNGFKKIILVNGHGGNNSLVEFIAQTMLDQQKSYVLYYYIPDKQATDRINTLFTEVFHAKCFDDHGGEVETADTMANTPDWVKLNKESEVTKEQKRLIRGQESIPGEVSSPIWWYAYAPEHMAGQHADKATIEKGRKYHSVYAQELARFIKAVKDDMVGPALTKEFYKRTKSVGQ</sequence>
<dbReference type="PANTHER" id="PTHR35005">
    <property type="entry name" value="3-DEHYDRO-SCYLLO-INOSOSE HYDROLASE"/>
    <property type="match status" value="1"/>
</dbReference>
<evidence type="ECO:0008006" key="8">
    <source>
        <dbReference type="Google" id="ProtNLM"/>
    </source>
</evidence>
<dbReference type="GO" id="GO:0009231">
    <property type="term" value="P:riboflavin biosynthetic process"/>
    <property type="evidence" value="ECO:0007669"/>
    <property type="project" value="TreeGrafter"/>
</dbReference>
<protein>
    <recommendedName>
        <fullName evidence="8">Creatininase</fullName>
    </recommendedName>
</protein>
<evidence type="ECO:0000256" key="4">
    <source>
        <dbReference type="ARBA" id="ARBA00022833"/>
    </source>
</evidence>
<comment type="cofactor">
    <cofactor evidence="1">
        <name>Zn(2+)</name>
        <dbReference type="ChEBI" id="CHEBI:29105"/>
    </cofactor>
</comment>
<keyword evidence="2" id="KW-0479">Metal-binding</keyword>
<dbReference type="Gene3D" id="3.40.50.10310">
    <property type="entry name" value="Creatininase"/>
    <property type="match status" value="1"/>
</dbReference>
<keyword evidence="3" id="KW-0378">Hydrolase</keyword>
<dbReference type="SUPFAM" id="SSF102215">
    <property type="entry name" value="Creatininase"/>
    <property type="match status" value="1"/>
</dbReference>
<proteinExistence type="inferred from homology"/>
<evidence type="ECO:0000313" key="7">
    <source>
        <dbReference type="Proteomes" id="UP000179243"/>
    </source>
</evidence>
<dbReference type="PANTHER" id="PTHR35005:SF1">
    <property type="entry name" value="2-AMINO-5-FORMYLAMINO-6-RIBOSYLAMINOPYRIMIDIN-4(3H)-ONE 5'-MONOPHOSPHATE DEFORMYLASE"/>
    <property type="match status" value="1"/>
</dbReference>
<comment type="similarity">
    <text evidence="5">Belongs to the creatininase superfamily.</text>
</comment>
<dbReference type="Pfam" id="PF02633">
    <property type="entry name" value="Creatininase"/>
    <property type="match status" value="1"/>
</dbReference>
<dbReference type="InterPro" id="IPR003785">
    <property type="entry name" value="Creatininase/forma_Hydrolase"/>
</dbReference>
<dbReference type="AlphaFoldDB" id="A0A1F7FA04"/>
<evidence type="ECO:0000256" key="3">
    <source>
        <dbReference type="ARBA" id="ARBA00022801"/>
    </source>
</evidence>
<dbReference type="InterPro" id="IPR024087">
    <property type="entry name" value="Creatininase-like_sf"/>
</dbReference>
<keyword evidence="4" id="KW-0862">Zinc</keyword>
<organism evidence="6 7">
    <name type="scientific">Candidatus Raymondbacteria bacterium RIFOXYD12_FULL_49_13</name>
    <dbReference type="NCBI Taxonomy" id="1817890"/>
    <lineage>
        <taxon>Bacteria</taxon>
        <taxon>Raymondiibacteriota</taxon>
    </lineage>
</organism>
<dbReference type="GO" id="GO:0016811">
    <property type="term" value="F:hydrolase activity, acting on carbon-nitrogen (but not peptide) bonds, in linear amides"/>
    <property type="evidence" value="ECO:0007669"/>
    <property type="project" value="TreeGrafter"/>
</dbReference>
<dbReference type="GO" id="GO:0046872">
    <property type="term" value="F:metal ion binding"/>
    <property type="evidence" value="ECO:0007669"/>
    <property type="project" value="UniProtKB-KW"/>
</dbReference>
<dbReference type="EMBL" id="MFYX01000088">
    <property type="protein sequence ID" value="OGK03514.1"/>
    <property type="molecule type" value="Genomic_DNA"/>
</dbReference>
<evidence type="ECO:0000256" key="5">
    <source>
        <dbReference type="ARBA" id="ARBA00024029"/>
    </source>
</evidence>
<accession>A0A1F7FA04</accession>